<dbReference type="Proteomes" id="UP000002035">
    <property type="component" value="Unassembled WGS sequence"/>
</dbReference>
<dbReference type="EMBL" id="DS995701">
    <property type="protein sequence ID" value="EEQ27980.1"/>
    <property type="molecule type" value="Genomic_DNA"/>
</dbReference>
<gene>
    <name evidence="1" type="ORF">MCYG_00868</name>
</gene>
<dbReference type="GeneID" id="9226694"/>
<reference evidence="2" key="1">
    <citation type="journal article" date="2012" name="MBio">
        <title>Comparative genome analysis of Trichophyton rubrum and related dermatophytes reveals candidate genes involved in infection.</title>
        <authorList>
            <person name="Martinez D.A."/>
            <person name="Oliver B.G."/>
            <person name="Graeser Y."/>
            <person name="Goldberg J.M."/>
            <person name="Li W."/>
            <person name="Martinez-Rossi N.M."/>
            <person name="Monod M."/>
            <person name="Shelest E."/>
            <person name="Barton R.C."/>
            <person name="Birch E."/>
            <person name="Brakhage A.A."/>
            <person name="Chen Z."/>
            <person name="Gurr S.J."/>
            <person name="Heiman D."/>
            <person name="Heitman J."/>
            <person name="Kosti I."/>
            <person name="Rossi A."/>
            <person name="Saif S."/>
            <person name="Samalova M."/>
            <person name="Saunders C.W."/>
            <person name="Shea T."/>
            <person name="Summerbell R.C."/>
            <person name="Xu J."/>
            <person name="Young S."/>
            <person name="Zeng Q."/>
            <person name="Birren B.W."/>
            <person name="Cuomo C.A."/>
            <person name="White T.C."/>
        </authorList>
    </citation>
    <scope>NUCLEOTIDE SEQUENCE [LARGE SCALE GENOMIC DNA]</scope>
    <source>
        <strain evidence="2">ATCC MYA-4605 / CBS 113480</strain>
    </source>
</reference>
<dbReference type="RefSeq" id="XP_002850764.1">
    <property type="nucleotide sequence ID" value="XM_002850718.1"/>
</dbReference>
<accession>C5FDU6</accession>
<dbReference type="AlphaFoldDB" id="C5FDU6"/>
<keyword evidence="2" id="KW-1185">Reference proteome</keyword>
<proteinExistence type="predicted"/>
<evidence type="ECO:0000313" key="1">
    <source>
        <dbReference type="EMBL" id="EEQ27980.1"/>
    </source>
</evidence>
<dbReference type="VEuPathDB" id="FungiDB:MCYG_00868"/>
<organism evidence="1 2">
    <name type="scientific">Arthroderma otae (strain ATCC MYA-4605 / CBS 113480)</name>
    <name type="common">Microsporum canis</name>
    <dbReference type="NCBI Taxonomy" id="554155"/>
    <lineage>
        <taxon>Eukaryota</taxon>
        <taxon>Fungi</taxon>
        <taxon>Dikarya</taxon>
        <taxon>Ascomycota</taxon>
        <taxon>Pezizomycotina</taxon>
        <taxon>Eurotiomycetes</taxon>
        <taxon>Eurotiomycetidae</taxon>
        <taxon>Onygenales</taxon>
        <taxon>Arthrodermataceae</taxon>
        <taxon>Microsporum</taxon>
    </lineage>
</organism>
<name>C5FDU6_ARTOC</name>
<protein>
    <submittedName>
        <fullName evidence="1">Uncharacterized protein</fullName>
    </submittedName>
</protein>
<dbReference type="HOGENOM" id="CLU_2170484_0_0_1"/>
<sequence length="110" mass="12010">MSGQKALDPAFPGAVFHFLQVSPYSLFQILAISSATSSLISFQGPPLSKPRVLKAYLILQDTVNGISSPGVEPISGSIMPGSPEAVRRLFSQLQSRRQALYHHQFSLLRQ</sequence>
<evidence type="ECO:0000313" key="2">
    <source>
        <dbReference type="Proteomes" id="UP000002035"/>
    </source>
</evidence>